<dbReference type="Proteomes" id="UP000256869">
    <property type="component" value="Unassembled WGS sequence"/>
</dbReference>
<feature type="domain" description="Streptomycin biosynthesis protein StrF" evidence="1">
    <location>
        <begin position="8"/>
        <end position="221"/>
    </location>
</feature>
<proteinExistence type="predicted"/>
<dbReference type="InterPro" id="IPR029044">
    <property type="entry name" value="Nucleotide-diphossugar_trans"/>
</dbReference>
<dbReference type="InterPro" id="IPR059123">
    <property type="entry name" value="StrF_dom"/>
</dbReference>
<protein>
    <submittedName>
        <fullName evidence="2">Glycosyl transferase family 2</fullName>
    </submittedName>
</protein>
<dbReference type="RefSeq" id="WP_115990901.1">
    <property type="nucleotide sequence ID" value="NZ_QRDY01000001.1"/>
</dbReference>
<accession>A0A3D9IW30</accession>
<dbReference type="OrthoDB" id="176403at2"/>
<dbReference type="Pfam" id="PF13712">
    <property type="entry name" value="Glyco_tranf_2_5"/>
    <property type="match status" value="1"/>
</dbReference>
<organism evidence="2 3">
    <name type="scientific">Cohnella lupini</name>
    <dbReference type="NCBI Taxonomy" id="1294267"/>
    <lineage>
        <taxon>Bacteria</taxon>
        <taxon>Bacillati</taxon>
        <taxon>Bacillota</taxon>
        <taxon>Bacilli</taxon>
        <taxon>Bacillales</taxon>
        <taxon>Paenibacillaceae</taxon>
        <taxon>Cohnella</taxon>
    </lineage>
</organism>
<evidence type="ECO:0000313" key="3">
    <source>
        <dbReference type="Proteomes" id="UP000256869"/>
    </source>
</evidence>
<evidence type="ECO:0000259" key="1">
    <source>
        <dbReference type="Pfam" id="PF13712"/>
    </source>
</evidence>
<evidence type="ECO:0000313" key="2">
    <source>
        <dbReference type="EMBL" id="RED65942.1"/>
    </source>
</evidence>
<reference evidence="2 3" key="1">
    <citation type="submission" date="2018-07" db="EMBL/GenBank/DDBJ databases">
        <title>Genomic Encyclopedia of Type Strains, Phase III (KMG-III): the genomes of soil and plant-associated and newly described type strains.</title>
        <authorList>
            <person name="Whitman W."/>
        </authorList>
    </citation>
    <scope>NUCLEOTIDE SEQUENCE [LARGE SCALE GENOMIC DNA]</scope>
    <source>
        <strain evidence="2 3">CECT 8236</strain>
    </source>
</reference>
<sequence>MINPNKLAFICCVNDAKLFEECLAFINALDIPMGIVVDMIPIFDAPGIAVGYQRAMKQSNAKYKVYLHQDTLIIHRKFIEDIIHIFRNNSSIGLIGVIGAKELPENAIWWDSTEKTGKVFLNTGRGIDLLDYNPIPYSDATHSVVEAVDGLLLATQVDLPWRDDLFAGWHFYDSSQCMEVIRAGYQVVIPHQDSPWCLHDCKIAAISYSFQEARGIFCAEYSDDRKTTGITTGGAE</sequence>
<comment type="caution">
    <text evidence="2">The sequence shown here is derived from an EMBL/GenBank/DDBJ whole genome shotgun (WGS) entry which is preliminary data.</text>
</comment>
<keyword evidence="2" id="KW-0808">Transferase</keyword>
<dbReference type="AlphaFoldDB" id="A0A3D9IW30"/>
<dbReference type="GO" id="GO:0016740">
    <property type="term" value="F:transferase activity"/>
    <property type="evidence" value="ECO:0007669"/>
    <property type="project" value="UniProtKB-KW"/>
</dbReference>
<name>A0A3D9IW30_9BACL</name>
<dbReference type="Gene3D" id="3.90.550.10">
    <property type="entry name" value="Spore Coat Polysaccharide Biosynthesis Protein SpsA, Chain A"/>
    <property type="match status" value="1"/>
</dbReference>
<keyword evidence="3" id="KW-1185">Reference proteome</keyword>
<dbReference type="EMBL" id="QRDY01000001">
    <property type="protein sequence ID" value="RED65942.1"/>
    <property type="molecule type" value="Genomic_DNA"/>
</dbReference>
<gene>
    <name evidence="2" type="ORF">DFP95_101438</name>
</gene>